<organism evidence="10 11">
    <name type="scientific">Candidatus Merdibacter merdavium</name>
    <dbReference type="NCBI Taxonomy" id="2838692"/>
    <lineage>
        <taxon>Bacteria</taxon>
        <taxon>Bacillati</taxon>
        <taxon>Bacillota</taxon>
        <taxon>Erysipelotrichia</taxon>
        <taxon>Erysipelotrichales</taxon>
        <taxon>Erysipelotrichaceae</taxon>
        <taxon>Merdibacter</taxon>
    </lineage>
</organism>
<dbReference type="Pfam" id="PF21082">
    <property type="entry name" value="MS_channel_3rd"/>
    <property type="match status" value="1"/>
</dbReference>
<sequence length="292" mass="33140">MDQFIEQLNQWGKDSILQYGLVDTIVIIVLILLTAVIISKLLTRLMIRQNFRNLPIWLKLKKYVMIIITIYSILTLFIPAKTILSPLLASGGIVAVVIGLAAQETVGNLISGFMIITFRPFHIGDLIRVNNGEYVGTVVEITVRHTIIETFENTRVIVPNSQMNTSVLENISDISTAKADFLYVSVAYDTDLEKAIRVLQDVIAAHPDYVDPRSEEEKQQNKEKVIVRVTDFKDSGIELRATIYSNDNSTCFTMLSDLRIAVKKRFDQEGIEMPYPKQDIYIKESIKKEDPQ</sequence>
<proteinExistence type="inferred from homology"/>
<dbReference type="Gene3D" id="3.30.70.100">
    <property type="match status" value="1"/>
</dbReference>
<dbReference type="InterPro" id="IPR011014">
    <property type="entry name" value="MscS_channel_TM-2"/>
</dbReference>
<dbReference type="InterPro" id="IPR049278">
    <property type="entry name" value="MS_channel_C"/>
</dbReference>
<dbReference type="Proteomes" id="UP000823896">
    <property type="component" value="Unassembled WGS sequence"/>
</dbReference>
<evidence type="ECO:0000256" key="4">
    <source>
        <dbReference type="ARBA" id="ARBA00022692"/>
    </source>
</evidence>
<comment type="caution">
    <text evidence="10">The sequence shown here is derived from an EMBL/GenBank/DDBJ whole genome shotgun (WGS) entry which is preliminary data.</text>
</comment>
<evidence type="ECO:0000256" key="3">
    <source>
        <dbReference type="ARBA" id="ARBA00022475"/>
    </source>
</evidence>
<keyword evidence="5 7" id="KW-1133">Transmembrane helix</keyword>
<feature type="transmembrane region" description="Helical" evidence="7">
    <location>
        <begin position="92"/>
        <end position="118"/>
    </location>
</feature>
<comment type="similarity">
    <text evidence="2">Belongs to the MscS (TC 1.A.23) family.</text>
</comment>
<evidence type="ECO:0000256" key="7">
    <source>
        <dbReference type="SAM" id="Phobius"/>
    </source>
</evidence>
<keyword evidence="4 7" id="KW-0812">Transmembrane</keyword>
<feature type="domain" description="Mechanosensitive ion channel MscS C-terminal" evidence="9">
    <location>
        <begin position="183"/>
        <end position="273"/>
    </location>
</feature>
<name>A0A9D2SVQ9_9FIRM</name>
<feature type="transmembrane region" description="Helical" evidence="7">
    <location>
        <begin position="16"/>
        <end position="42"/>
    </location>
</feature>
<evidence type="ECO:0000259" key="9">
    <source>
        <dbReference type="Pfam" id="PF21082"/>
    </source>
</evidence>
<dbReference type="PANTHER" id="PTHR30221:SF1">
    <property type="entry name" value="SMALL-CONDUCTANCE MECHANOSENSITIVE CHANNEL"/>
    <property type="match status" value="1"/>
</dbReference>
<dbReference type="GO" id="GO:0008381">
    <property type="term" value="F:mechanosensitive monoatomic ion channel activity"/>
    <property type="evidence" value="ECO:0007669"/>
    <property type="project" value="InterPro"/>
</dbReference>
<reference evidence="10" key="1">
    <citation type="journal article" date="2021" name="PeerJ">
        <title>Extensive microbial diversity within the chicken gut microbiome revealed by metagenomics and culture.</title>
        <authorList>
            <person name="Gilroy R."/>
            <person name="Ravi A."/>
            <person name="Getino M."/>
            <person name="Pursley I."/>
            <person name="Horton D.L."/>
            <person name="Alikhan N.F."/>
            <person name="Baker D."/>
            <person name="Gharbi K."/>
            <person name="Hall N."/>
            <person name="Watson M."/>
            <person name="Adriaenssens E.M."/>
            <person name="Foster-Nyarko E."/>
            <person name="Jarju S."/>
            <person name="Secka A."/>
            <person name="Antonio M."/>
            <person name="Oren A."/>
            <person name="Chaudhuri R.R."/>
            <person name="La Ragione R."/>
            <person name="Hildebrand F."/>
            <person name="Pallen M.J."/>
        </authorList>
    </citation>
    <scope>NUCLEOTIDE SEQUENCE</scope>
    <source>
        <strain evidence="10">CHK187-11901</strain>
    </source>
</reference>
<protein>
    <submittedName>
        <fullName evidence="10">Mechanosensitive ion channel family protein</fullName>
    </submittedName>
</protein>
<dbReference type="InterPro" id="IPR011066">
    <property type="entry name" value="MscS_channel_C_sf"/>
</dbReference>
<evidence type="ECO:0000256" key="1">
    <source>
        <dbReference type="ARBA" id="ARBA00004651"/>
    </source>
</evidence>
<evidence type="ECO:0000259" key="8">
    <source>
        <dbReference type="Pfam" id="PF00924"/>
    </source>
</evidence>
<evidence type="ECO:0000313" key="11">
    <source>
        <dbReference type="Proteomes" id="UP000823896"/>
    </source>
</evidence>
<keyword evidence="3" id="KW-1003">Cell membrane</keyword>
<dbReference type="SUPFAM" id="SSF82689">
    <property type="entry name" value="Mechanosensitive channel protein MscS (YggB), C-terminal domain"/>
    <property type="match status" value="1"/>
</dbReference>
<evidence type="ECO:0000256" key="6">
    <source>
        <dbReference type="ARBA" id="ARBA00023136"/>
    </source>
</evidence>
<dbReference type="SUPFAM" id="SSF82861">
    <property type="entry name" value="Mechanosensitive channel protein MscS (YggB), transmembrane region"/>
    <property type="match status" value="1"/>
</dbReference>
<comment type="subcellular location">
    <subcellularLocation>
        <location evidence="1">Cell membrane</location>
        <topology evidence="1">Multi-pass membrane protein</topology>
    </subcellularLocation>
</comment>
<dbReference type="SUPFAM" id="SSF50182">
    <property type="entry name" value="Sm-like ribonucleoproteins"/>
    <property type="match status" value="1"/>
</dbReference>
<dbReference type="Gene3D" id="2.30.30.60">
    <property type="match status" value="1"/>
</dbReference>
<evidence type="ECO:0000313" key="10">
    <source>
        <dbReference type="EMBL" id="HJC36942.1"/>
    </source>
</evidence>
<gene>
    <name evidence="10" type="ORF">H9702_07400</name>
</gene>
<dbReference type="InterPro" id="IPR010920">
    <property type="entry name" value="LSM_dom_sf"/>
</dbReference>
<dbReference type="InterPro" id="IPR045275">
    <property type="entry name" value="MscS_archaea/bacteria_type"/>
</dbReference>
<accession>A0A9D2SVQ9</accession>
<reference evidence="10" key="2">
    <citation type="submission" date="2021-04" db="EMBL/GenBank/DDBJ databases">
        <authorList>
            <person name="Gilroy R."/>
        </authorList>
    </citation>
    <scope>NUCLEOTIDE SEQUENCE</scope>
    <source>
        <strain evidence="10">CHK187-11901</strain>
    </source>
</reference>
<dbReference type="Pfam" id="PF00924">
    <property type="entry name" value="MS_channel_2nd"/>
    <property type="match status" value="1"/>
</dbReference>
<dbReference type="PANTHER" id="PTHR30221">
    <property type="entry name" value="SMALL-CONDUCTANCE MECHANOSENSITIVE CHANNEL"/>
    <property type="match status" value="1"/>
</dbReference>
<evidence type="ECO:0000256" key="2">
    <source>
        <dbReference type="ARBA" id="ARBA00008017"/>
    </source>
</evidence>
<dbReference type="Gene3D" id="1.10.287.1260">
    <property type="match status" value="1"/>
</dbReference>
<dbReference type="EMBL" id="DWWM01000048">
    <property type="protein sequence ID" value="HJC36942.1"/>
    <property type="molecule type" value="Genomic_DNA"/>
</dbReference>
<feature type="transmembrane region" description="Helical" evidence="7">
    <location>
        <begin position="63"/>
        <end position="80"/>
    </location>
</feature>
<dbReference type="InterPro" id="IPR006685">
    <property type="entry name" value="MscS_channel_2nd"/>
</dbReference>
<feature type="domain" description="Mechanosensitive ion channel MscS" evidence="8">
    <location>
        <begin position="105"/>
        <end position="172"/>
    </location>
</feature>
<evidence type="ECO:0000256" key="5">
    <source>
        <dbReference type="ARBA" id="ARBA00022989"/>
    </source>
</evidence>
<dbReference type="InterPro" id="IPR023408">
    <property type="entry name" value="MscS_beta-dom_sf"/>
</dbReference>
<dbReference type="GO" id="GO:0005886">
    <property type="term" value="C:plasma membrane"/>
    <property type="evidence" value="ECO:0007669"/>
    <property type="project" value="UniProtKB-SubCell"/>
</dbReference>
<dbReference type="AlphaFoldDB" id="A0A9D2SVQ9"/>
<keyword evidence="6 7" id="KW-0472">Membrane</keyword>